<protein>
    <submittedName>
        <fullName evidence="5">Response regulator transcription factor</fullName>
    </submittedName>
</protein>
<name>A0ABU6HRI9_9FLAO</name>
<evidence type="ECO:0000313" key="6">
    <source>
        <dbReference type="Proteomes" id="UP001348397"/>
    </source>
</evidence>
<dbReference type="InterPro" id="IPR000792">
    <property type="entry name" value="Tscrpt_reg_LuxR_C"/>
</dbReference>
<gene>
    <name evidence="5" type="ORF">SOP96_08040</name>
</gene>
<proteinExistence type="predicted"/>
<dbReference type="EMBL" id="JAYLAA010000034">
    <property type="protein sequence ID" value="MEC3875656.1"/>
    <property type="molecule type" value="Genomic_DNA"/>
</dbReference>
<keyword evidence="6" id="KW-1185">Reference proteome</keyword>
<dbReference type="Proteomes" id="UP001348397">
    <property type="component" value="Unassembled WGS sequence"/>
</dbReference>
<dbReference type="InterPro" id="IPR001789">
    <property type="entry name" value="Sig_transdc_resp-reg_receiver"/>
</dbReference>
<dbReference type="SMART" id="SM00421">
    <property type="entry name" value="HTH_LUXR"/>
    <property type="match status" value="1"/>
</dbReference>
<dbReference type="InterPro" id="IPR016032">
    <property type="entry name" value="Sig_transdc_resp-reg_C-effctor"/>
</dbReference>
<feature type="modified residue" description="4-aspartylphosphate" evidence="2">
    <location>
        <position position="56"/>
    </location>
</feature>
<dbReference type="PROSITE" id="PS00622">
    <property type="entry name" value="HTH_LUXR_1"/>
    <property type="match status" value="1"/>
</dbReference>
<evidence type="ECO:0000259" key="3">
    <source>
        <dbReference type="PROSITE" id="PS50043"/>
    </source>
</evidence>
<dbReference type="PROSITE" id="PS50110">
    <property type="entry name" value="RESPONSE_REGULATORY"/>
    <property type="match status" value="1"/>
</dbReference>
<accession>A0ABU6HRI9</accession>
<dbReference type="CDD" id="cd06170">
    <property type="entry name" value="LuxR_C_like"/>
    <property type="match status" value="1"/>
</dbReference>
<dbReference type="Gene3D" id="3.40.50.2300">
    <property type="match status" value="1"/>
</dbReference>
<keyword evidence="1" id="KW-0238">DNA-binding</keyword>
<dbReference type="SUPFAM" id="SSF46894">
    <property type="entry name" value="C-terminal effector domain of the bipartite response regulators"/>
    <property type="match status" value="1"/>
</dbReference>
<dbReference type="InterPro" id="IPR011006">
    <property type="entry name" value="CheY-like_superfamily"/>
</dbReference>
<reference evidence="5 6" key="1">
    <citation type="submission" date="2024-01" db="EMBL/GenBank/DDBJ databases">
        <title>Chryseobacterium sp. T9W2-O.</title>
        <authorList>
            <person name="Maltman C."/>
        </authorList>
    </citation>
    <scope>NUCLEOTIDE SEQUENCE [LARGE SCALE GENOMIC DNA]</scope>
    <source>
        <strain evidence="5 6">T9W2-O</strain>
    </source>
</reference>
<dbReference type="Pfam" id="PF00072">
    <property type="entry name" value="Response_reg"/>
    <property type="match status" value="1"/>
</dbReference>
<organism evidence="5 6">
    <name type="scientific">Chryseobacterium salviniae</name>
    <dbReference type="NCBI Taxonomy" id="3101750"/>
    <lineage>
        <taxon>Bacteria</taxon>
        <taxon>Pseudomonadati</taxon>
        <taxon>Bacteroidota</taxon>
        <taxon>Flavobacteriia</taxon>
        <taxon>Flavobacteriales</taxon>
        <taxon>Weeksellaceae</taxon>
        <taxon>Chryseobacterium group</taxon>
        <taxon>Chryseobacterium</taxon>
    </lineage>
</organism>
<comment type="caution">
    <text evidence="5">The sequence shown here is derived from an EMBL/GenBank/DDBJ whole genome shotgun (WGS) entry which is preliminary data.</text>
</comment>
<dbReference type="PANTHER" id="PTHR45566">
    <property type="entry name" value="HTH-TYPE TRANSCRIPTIONAL REGULATOR YHJB-RELATED"/>
    <property type="match status" value="1"/>
</dbReference>
<dbReference type="SMART" id="SM00448">
    <property type="entry name" value="REC"/>
    <property type="match status" value="1"/>
</dbReference>
<keyword evidence="2" id="KW-0597">Phosphoprotein</keyword>
<sequence>MNKRILIADDYSVIRTGIKMILKNYFKNLTIEYAESYDEIAEKLSQNQEYTLLILDTNIQGNKQGMISEFKNKSPEMKILVFSVYQPFGVIQSIKGGADGYLNKLSREDEIARAVSEVLNTGKYYSPETTDALIQHSIFRKKTNPLENLSEREKTVYHFLIKGYGNLEIANELKIHVATISTYKRRIFQKLGTSNLIDILEIDRRYSME</sequence>
<evidence type="ECO:0000313" key="5">
    <source>
        <dbReference type="EMBL" id="MEC3875656.1"/>
    </source>
</evidence>
<feature type="domain" description="Response regulatory" evidence="4">
    <location>
        <begin position="4"/>
        <end position="119"/>
    </location>
</feature>
<evidence type="ECO:0000256" key="1">
    <source>
        <dbReference type="ARBA" id="ARBA00023125"/>
    </source>
</evidence>
<dbReference type="PROSITE" id="PS50043">
    <property type="entry name" value="HTH_LUXR_2"/>
    <property type="match status" value="1"/>
</dbReference>
<evidence type="ECO:0000256" key="2">
    <source>
        <dbReference type="PROSITE-ProRule" id="PRU00169"/>
    </source>
</evidence>
<dbReference type="InterPro" id="IPR051015">
    <property type="entry name" value="EvgA-like"/>
</dbReference>
<dbReference type="SUPFAM" id="SSF52172">
    <property type="entry name" value="CheY-like"/>
    <property type="match status" value="1"/>
</dbReference>
<dbReference type="PRINTS" id="PR00038">
    <property type="entry name" value="HTHLUXR"/>
</dbReference>
<dbReference type="RefSeq" id="WP_326320469.1">
    <property type="nucleotide sequence ID" value="NZ_JAYLAA010000034.1"/>
</dbReference>
<evidence type="ECO:0000259" key="4">
    <source>
        <dbReference type="PROSITE" id="PS50110"/>
    </source>
</evidence>
<feature type="domain" description="HTH luxR-type" evidence="3">
    <location>
        <begin position="142"/>
        <end position="207"/>
    </location>
</feature>
<dbReference type="PANTHER" id="PTHR45566:SF2">
    <property type="entry name" value="NARL SUBFAMILY"/>
    <property type="match status" value="1"/>
</dbReference>
<dbReference type="Pfam" id="PF00196">
    <property type="entry name" value="GerE"/>
    <property type="match status" value="1"/>
</dbReference>